<comment type="caution">
    <text evidence="2">The sequence shown here is derived from an EMBL/GenBank/DDBJ whole genome shotgun (WGS) entry which is preliminary data.</text>
</comment>
<evidence type="ECO:0000313" key="2">
    <source>
        <dbReference type="EMBL" id="TFU89799.1"/>
    </source>
</evidence>
<protein>
    <submittedName>
        <fullName evidence="2">Lysis protein</fullName>
    </submittedName>
</protein>
<dbReference type="GO" id="GO:0009100">
    <property type="term" value="P:glycoprotein metabolic process"/>
    <property type="evidence" value="ECO:0007669"/>
    <property type="project" value="UniProtKB-ARBA"/>
</dbReference>
<feature type="domain" description="LicD/FKTN/FKRP nucleotidyltransferase" evidence="1">
    <location>
        <begin position="41"/>
        <end position="89"/>
    </location>
</feature>
<gene>
    <name evidence="2" type="ORF">E4T88_07235</name>
</gene>
<reference evidence="2 3" key="1">
    <citation type="submission" date="2019-03" db="EMBL/GenBank/DDBJ databases">
        <title>Diversity of the mouse oral microbiome.</title>
        <authorList>
            <person name="Joseph S."/>
            <person name="Aduse-Opoku J."/>
            <person name="Curtis M."/>
            <person name="Wade W."/>
            <person name="Hashim A."/>
        </authorList>
    </citation>
    <scope>NUCLEOTIDE SEQUENCE [LARGE SCALE GENOMIC DNA]</scope>
    <source>
        <strain evidence="2 3">P11</strain>
    </source>
</reference>
<dbReference type="RefSeq" id="WP_135104796.1">
    <property type="nucleotide sequence ID" value="NZ_JADGKW010000002.1"/>
</dbReference>
<dbReference type="Proteomes" id="UP000298285">
    <property type="component" value="Unassembled WGS sequence"/>
</dbReference>
<dbReference type="InterPro" id="IPR052942">
    <property type="entry name" value="LPS_cholinephosphotransferase"/>
</dbReference>
<dbReference type="PANTHER" id="PTHR43404">
    <property type="entry name" value="LIPOPOLYSACCHARIDE CHOLINEPHOSPHOTRANSFERASE LICD"/>
    <property type="match status" value="1"/>
</dbReference>
<organism evidence="2 3">
    <name type="scientific">Dysgonomonas mossii</name>
    <dbReference type="NCBI Taxonomy" id="163665"/>
    <lineage>
        <taxon>Bacteria</taxon>
        <taxon>Pseudomonadati</taxon>
        <taxon>Bacteroidota</taxon>
        <taxon>Bacteroidia</taxon>
        <taxon>Bacteroidales</taxon>
        <taxon>Dysgonomonadaceae</taxon>
        <taxon>Dysgonomonas</taxon>
    </lineage>
</organism>
<dbReference type="Pfam" id="PF04991">
    <property type="entry name" value="LicD"/>
    <property type="match status" value="1"/>
</dbReference>
<evidence type="ECO:0000313" key="3">
    <source>
        <dbReference type="Proteomes" id="UP000298285"/>
    </source>
</evidence>
<dbReference type="InterPro" id="IPR007074">
    <property type="entry name" value="LicD/FKTN/FKRP_NTP_transf"/>
</dbReference>
<dbReference type="EMBL" id="SPPK01000002">
    <property type="protein sequence ID" value="TFU89799.1"/>
    <property type="molecule type" value="Genomic_DNA"/>
</dbReference>
<evidence type="ECO:0000259" key="1">
    <source>
        <dbReference type="Pfam" id="PF04991"/>
    </source>
</evidence>
<dbReference type="OrthoDB" id="9786100at2"/>
<dbReference type="PANTHER" id="PTHR43404:SF1">
    <property type="entry name" value="MNN4P"/>
    <property type="match status" value="1"/>
</dbReference>
<name>A0A4Y9IPH9_9BACT</name>
<sequence length="234" mass="27949">MKKINTPKGIYKYKFVPLCAEKKRINKEIAKENLLLFKKIAEKNNLQFSLAFGTMLGAIREHDFIDHDDDIDLWILSEQQDTFFNMLFELREYGFELVRFHRKGLGSIIRKGENIDIYVLYPIAEGLRGYYGNPIPEKYVTKLSLYEFQGELFHGATNSEELMVFFYGENWRTPIAYANFDLPFYKWLVSLIKEYAISYTPNWLFNSITNKRKKRKMDLYLKRLNRLNNFLQKK</sequence>
<dbReference type="AlphaFoldDB" id="A0A4Y9IPH9"/>
<accession>A0A4Y9IPH9</accession>
<proteinExistence type="predicted"/>